<evidence type="ECO:0000313" key="4">
    <source>
        <dbReference type="EMBL" id="GAA0722730.1"/>
    </source>
</evidence>
<comment type="caution">
    <text evidence="4">The sequence shown here is derived from an EMBL/GenBank/DDBJ whole genome shotgun (WGS) entry which is preliminary data.</text>
</comment>
<dbReference type="SMART" id="SM00028">
    <property type="entry name" value="TPR"/>
    <property type="match status" value="4"/>
</dbReference>
<name>A0ABN1IWT1_9GAMM</name>
<dbReference type="RefSeq" id="WP_379988213.1">
    <property type="nucleotide sequence ID" value="NZ_JBHSMO010000001.1"/>
</dbReference>
<feature type="signal peptide" evidence="2">
    <location>
        <begin position="1"/>
        <end position="24"/>
    </location>
</feature>
<proteinExistence type="predicted"/>
<feature type="domain" description="CHAT" evidence="3">
    <location>
        <begin position="693"/>
        <end position="1015"/>
    </location>
</feature>
<dbReference type="InterPro" id="IPR019734">
    <property type="entry name" value="TPR_rpt"/>
</dbReference>
<dbReference type="Gene3D" id="1.25.40.10">
    <property type="entry name" value="Tetratricopeptide repeat domain"/>
    <property type="match status" value="2"/>
</dbReference>
<evidence type="ECO:0000256" key="1">
    <source>
        <dbReference type="PROSITE-ProRule" id="PRU00339"/>
    </source>
</evidence>
<evidence type="ECO:0000313" key="5">
    <source>
        <dbReference type="Proteomes" id="UP001501523"/>
    </source>
</evidence>
<keyword evidence="1" id="KW-0802">TPR repeat</keyword>
<evidence type="ECO:0000256" key="2">
    <source>
        <dbReference type="SAM" id="SignalP"/>
    </source>
</evidence>
<feature type="chain" id="PRO_5045553162" evidence="2">
    <location>
        <begin position="25"/>
        <end position="1021"/>
    </location>
</feature>
<evidence type="ECO:0000259" key="3">
    <source>
        <dbReference type="Pfam" id="PF12770"/>
    </source>
</evidence>
<sequence>MFVGRLYPSVFAALLIVCAWPCRADAVALDSRMDRVYQALGAGDNAQAASLSSTLFDEVTDRDAHRAAVLQTRLDVLAVRGELAKPDGLAFHEGVQRFAAADVRRHGFAQRVAIADALARSDAQSALDLAQAALLAPAHPSHDDALELHALAARAASLLSGRWQLAREQAELALAGWHARHGVRARWQEVLTLHVIGNTYMRGGSSRDALSWFERGSALAIASFGADSAARIKIDTDRASVLVDLGRNSEALDLRETLLTIARRRFGENSFEAARAEGLVGAGLQEIGDYAAARRRYAHVEAVLASLPDAPAYERGIIANNFGNLLQEMGEEEAALTRYRQALAAWGEDERTMRVRAVVTANLGNTEYRLGHYETAIADFQRALSLREKADGKDSPGLGYALEGLGSSALALKRYAEAEQDYRRALDVRGRSLSPNHPTLAPLNFGLALARWGQGDIGDAFRYATLTAEHQQTLLATFATEFSERQSVAYRELLVPATALAVTLAAKRGDADSIAVAWRLTMVERELVERAQAHRLAAARSAHDPALEQPWQAWRAANSALGDAWLSTHINAERMAQLRADAESAERALWNRMARGRATNVDGAASVGELAHALPADGLMIAFTEGVADNPARLLAAGGKQTPEDWYAFTLAHDGHVTLRLVGDSNALSAQARAWYLEIRDPATDATRMRRNGLALRQALLDPIVAGSSARHLFIVPEGELFRVSFAALPDRGSGYLIENGTRVHTLAHESDLSLPASATASTSMLLAGAPDFPATLPAPASSERQLCLRAAQGFAAIPNAARELDGLHTLLSTTAADSRVQLITGSSATKENVVAALPHASIVHLATHGFSLDESCTGDRGARGMTLEEPVAEKATGTSNAATLSGLAFSGARVTAGNRMIGVLGAGELATLDLSHVDWIALSACDSGLGPIGRNEGVFGMRRALRLAGARTVIMSLWEVDDAATSDLMQSLYHARFVEHADVPDAMAAAMRAVLTARRAAGQSDHPYYWAAFIGEGGWR</sequence>
<organism evidence="4 5">
    <name type="scientific">Dokdonella soli</name>
    <dbReference type="NCBI Taxonomy" id="529810"/>
    <lineage>
        <taxon>Bacteria</taxon>
        <taxon>Pseudomonadati</taxon>
        <taxon>Pseudomonadota</taxon>
        <taxon>Gammaproteobacteria</taxon>
        <taxon>Lysobacterales</taxon>
        <taxon>Rhodanobacteraceae</taxon>
        <taxon>Dokdonella</taxon>
    </lineage>
</organism>
<dbReference type="PANTHER" id="PTHR10098">
    <property type="entry name" value="RAPSYN-RELATED"/>
    <property type="match status" value="1"/>
</dbReference>
<keyword evidence="5" id="KW-1185">Reference proteome</keyword>
<dbReference type="EMBL" id="BAAAEU010000025">
    <property type="protein sequence ID" value="GAA0722730.1"/>
    <property type="molecule type" value="Genomic_DNA"/>
</dbReference>
<dbReference type="Proteomes" id="UP001501523">
    <property type="component" value="Unassembled WGS sequence"/>
</dbReference>
<dbReference type="Pfam" id="PF13424">
    <property type="entry name" value="TPR_12"/>
    <property type="match status" value="1"/>
</dbReference>
<dbReference type="InterPro" id="IPR024983">
    <property type="entry name" value="CHAT_dom"/>
</dbReference>
<dbReference type="InterPro" id="IPR011990">
    <property type="entry name" value="TPR-like_helical_dom_sf"/>
</dbReference>
<keyword evidence="2" id="KW-0732">Signal</keyword>
<dbReference type="SUPFAM" id="SSF48452">
    <property type="entry name" value="TPR-like"/>
    <property type="match status" value="2"/>
</dbReference>
<dbReference type="Pfam" id="PF12770">
    <property type="entry name" value="CHAT"/>
    <property type="match status" value="1"/>
</dbReference>
<dbReference type="PROSITE" id="PS50005">
    <property type="entry name" value="TPR"/>
    <property type="match status" value="1"/>
</dbReference>
<gene>
    <name evidence="4" type="ORF">GCM10009105_34070</name>
</gene>
<protein>
    <submittedName>
        <fullName evidence="4">Tetratricopeptide repeat protein</fullName>
    </submittedName>
</protein>
<feature type="repeat" description="TPR" evidence="1">
    <location>
        <begin position="357"/>
        <end position="390"/>
    </location>
</feature>
<accession>A0ABN1IWT1</accession>
<reference evidence="4 5" key="1">
    <citation type="journal article" date="2019" name="Int. J. Syst. Evol. Microbiol.">
        <title>The Global Catalogue of Microorganisms (GCM) 10K type strain sequencing project: providing services to taxonomists for standard genome sequencing and annotation.</title>
        <authorList>
            <consortium name="The Broad Institute Genomics Platform"/>
            <consortium name="The Broad Institute Genome Sequencing Center for Infectious Disease"/>
            <person name="Wu L."/>
            <person name="Ma J."/>
        </authorList>
    </citation>
    <scope>NUCLEOTIDE SEQUENCE [LARGE SCALE GENOMIC DNA]</scope>
    <source>
        <strain evidence="4 5">JCM 15421</strain>
    </source>
</reference>